<gene>
    <name evidence="1" type="ORF">EG849_03350</name>
</gene>
<name>A0A3P3WFZ6_9FLAO</name>
<dbReference type="RefSeq" id="WP_125011674.1">
    <property type="nucleotide sequence ID" value="NZ_RQVR01000003.1"/>
</dbReference>
<reference evidence="1 2" key="1">
    <citation type="submission" date="2018-11" db="EMBL/GenBank/DDBJ databases">
        <title>Flavobacterium sp. nov., YIM 102600 draft genome.</title>
        <authorList>
            <person name="Li G."/>
            <person name="Jiang Y."/>
        </authorList>
    </citation>
    <scope>NUCLEOTIDE SEQUENCE [LARGE SCALE GENOMIC DNA]</scope>
    <source>
        <strain evidence="1 2">YIM 102600</strain>
    </source>
</reference>
<evidence type="ECO:0008006" key="3">
    <source>
        <dbReference type="Google" id="ProtNLM"/>
    </source>
</evidence>
<dbReference type="Proteomes" id="UP000271937">
    <property type="component" value="Unassembled WGS sequence"/>
</dbReference>
<proteinExistence type="predicted"/>
<dbReference type="Pfam" id="PF08843">
    <property type="entry name" value="AbiEii"/>
    <property type="match status" value="1"/>
</dbReference>
<dbReference type="InterPro" id="IPR014942">
    <property type="entry name" value="AbiEii"/>
</dbReference>
<evidence type="ECO:0000313" key="1">
    <source>
        <dbReference type="EMBL" id="RRJ93358.1"/>
    </source>
</evidence>
<comment type="caution">
    <text evidence="1">The sequence shown here is derived from an EMBL/GenBank/DDBJ whole genome shotgun (WGS) entry which is preliminary data.</text>
</comment>
<dbReference type="AlphaFoldDB" id="A0A3P3WFZ6"/>
<sequence>MLYKQTVSTQMWELLQTLMKDEKFLDHVLVGGTALSLKIGHRLSVDIDLFTTKGFDPKMMMEYLAHRYGADEKESRTYNNTLLTYINDIKVDIVTHQYPLLNPVENIEGVRMISNEDIGAMKIHAIFQNGQRLKDFVDMYFLLEENPLGFYLEAYQKKYEGSPFWAKQALCYFKNINMEYDVSMVRGKENDWTKMAERLKKAVADPEQKFTEQKTGINVAEPKRGRGFHR</sequence>
<dbReference type="Gene3D" id="3.10.450.620">
    <property type="entry name" value="JHP933, nucleotidyltransferase-like core domain"/>
    <property type="match status" value="1"/>
</dbReference>
<evidence type="ECO:0000313" key="2">
    <source>
        <dbReference type="Proteomes" id="UP000271937"/>
    </source>
</evidence>
<dbReference type="EMBL" id="RQVR01000003">
    <property type="protein sequence ID" value="RRJ93358.1"/>
    <property type="molecule type" value="Genomic_DNA"/>
</dbReference>
<protein>
    <recommendedName>
        <fullName evidence="3">Nucleotidyl transferase AbiEii/AbiGii toxin family protein</fullName>
    </recommendedName>
</protein>
<keyword evidence="2" id="KW-1185">Reference proteome</keyword>
<accession>A0A3P3WFZ6</accession>
<organism evidence="1 2">
    <name type="scientific">Flavobacterium macacae</name>
    <dbReference type="NCBI Taxonomy" id="2488993"/>
    <lineage>
        <taxon>Bacteria</taxon>
        <taxon>Pseudomonadati</taxon>
        <taxon>Bacteroidota</taxon>
        <taxon>Flavobacteriia</taxon>
        <taxon>Flavobacteriales</taxon>
        <taxon>Flavobacteriaceae</taxon>
        <taxon>Flavobacterium</taxon>
    </lineage>
</organism>
<dbReference type="OrthoDB" id="9796281at2"/>